<reference evidence="1 2" key="1">
    <citation type="submission" date="2017-03" db="EMBL/GenBank/DDBJ databases">
        <title>Lifting the veil on microbial sulfur biogeochemistry in mining wastewaters.</title>
        <authorList>
            <person name="Kantor R.S."/>
            <person name="Colenbrander Nelson T."/>
            <person name="Marshall S."/>
            <person name="Bennett D."/>
            <person name="Apte S."/>
            <person name="Camacho D."/>
            <person name="Thomas B.C."/>
            <person name="Warren L.A."/>
            <person name="Banfield J.F."/>
        </authorList>
    </citation>
    <scope>NUCLEOTIDE SEQUENCE [LARGE SCALE GENOMIC DNA]</scope>
    <source>
        <strain evidence="1">32-67-7</strain>
    </source>
</reference>
<accession>A0A258CUY0</accession>
<name>A0A258CUY0_CAUVI</name>
<gene>
    <name evidence="1" type="ORF">B7Z12_18455</name>
</gene>
<comment type="caution">
    <text evidence="1">The sequence shown here is derived from an EMBL/GenBank/DDBJ whole genome shotgun (WGS) entry which is preliminary data.</text>
</comment>
<sequence>MPFHVRDPETDALVRQYAEDKRVGLTEAVKLAVLKAREAEDKARAEKLAKIDAILAEVDSWPRTGLKADKEFFDMINGD</sequence>
<dbReference type="Proteomes" id="UP000215616">
    <property type="component" value="Unassembled WGS sequence"/>
</dbReference>
<evidence type="ECO:0000313" key="1">
    <source>
        <dbReference type="EMBL" id="OYW99225.1"/>
    </source>
</evidence>
<protein>
    <submittedName>
        <fullName evidence="1">Transcription factor</fullName>
    </submittedName>
</protein>
<dbReference type="InterPro" id="IPR011660">
    <property type="entry name" value="VapB-like"/>
</dbReference>
<proteinExistence type="predicted"/>
<dbReference type="AlphaFoldDB" id="A0A258CUY0"/>
<organism evidence="1 2">
    <name type="scientific">Caulobacter vibrioides</name>
    <name type="common">Caulobacter crescentus</name>
    <dbReference type="NCBI Taxonomy" id="155892"/>
    <lineage>
        <taxon>Bacteria</taxon>
        <taxon>Pseudomonadati</taxon>
        <taxon>Pseudomonadota</taxon>
        <taxon>Alphaproteobacteria</taxon>
        <taxon>Caulobacterales</taxon>
        <taxon>Caulobacteraceae</taxon>
        <taxon>Caulobacter</taxon>
    </lineage>
</organism>
<dbReference type="EMBL" id="NCDQ01000420">
    <property type="protein sequence ID" value="OYW99225.1"/>
    <property type="molecule type" value="Genomic_DNA"/>
</dbReference>
<dbReference type="Pfam" id="PF07704">
    <property type="entry name" value="PSK_trans_fac"/>
    <property type="match status" value="1"/>
</dbReference>
<evidence type="ECO:0000313" key="2">
    <source>
        <dbReference type="Proteomes" id="UP000215616"/>
    </source>
</evidence>